<keyword evidence="3" id="KW-1185">Reference proteome</keyword>
<evidence type="ECO:0000313" key="3">
    <source>
        <dbReference type="Proteomes" id="UP000779508"/>
    </source>
</evidence>
<comment type="caution">
    <text evidence="2">The sequence shown here is derived from an EMBL/GenBank/DDBJ whole genome shotgun (WGS) entry which is preliminary data.</text>
</comment>
<name>A0ABS6G1K9_9FIRM</name>
<sequence length="274" mass="32089">MDRQEQRLQIQPNWLLFFLFLIFLSRSDTKKLGFQGMNLVDLDKKTKFLNRIKGYMDPQEQYIVHSAETILQIIRNVKVLMEPPQIASAGVRYSSFSLEDRKRNMLMDLSEFLEDEKKMLVHQAVDFDVKIRTLEKKLKEIHSLSQNGNHMANIHEYIEVFEPILADEVKEKVSEFKKLASVINVISTLKNKEKISEMDIIEIIQPFIHKDQRDSLMRMVQIFKAVTSMNDETTPTDNSEEQLSKESDMDYEVAENIETQTNKEKLFSSEETST</sequence>
<organism evidence="2 3">
    <name type="scientific">Alkaliphilus flagellatus</name>
    <dbReference type="NCBI Taxonomy" id="2841507"/>
    <lineage>
        <taxon>Bacteria</taxon>
        <taxon>Bacillati</taxon>
        <taxon>Bacillota</taxon>
        <taxon>Clostridia</taxon>
        <taxon>Peptostreptococcales</taxon>
        <taxon>Natronincolaceae</taxon>
        <taxon>Alkaliphilus</taxon>
    </lineage>
</organism>
<accession>A0ABS6G1K9</accession>
<evidence type="ECO:0000313" key="2">
    <source>
        <dbReference type="EMBL" id="MBU5675617.1"/>
    </source>
</evidence>
<evidence type="ECO:0000256" key="1">
    <source>
        <dbReference type="SAM" id="MobiDB-lite"/>
    </source>
</evidence>
<dbReference type="Proteomes" id="UP000779508">
    <property type="component" value="Unassembled WGS sequence"/>
</dbReference>
<feature type="region of interest" description="Disordered" evidence="1">
    <location>
        <begin position="230"/>
        <end position="274"/>
    </location>
</feature>
<reference evidence="2 3" key="1">
    <citation type="submission" date="2021-06" db="EMBL/GenBank/DDBJ databases">
        <authorList>
            <person name="Sun Q."/>
            <person name="Li D."/>
        </authorList>
    </citation>
    <scope>NUCLEOTIDE SEQUENCE [LARGE SCALE GENOMIC DNA]</scope>
    <source>
        <strain evidence="2 3">MSJ-5</strain>
    </source>
</reference>
<protein>
    <submittedName>
        <fullName evidence="2">Uncharacterized protein</fullName>
    </submittedName>
</protein>
<dbReference type="RefSeq" id="WP_216415084.1">
    <property type="nucleotide sequence ID" value="NZ_JAHLQK010000001.1"/>
</dbReference>
<dbReference type="EMBL" id="JAHLQK010000001">
    <property type="protein sequence ID" value="MBU5675617.1"/>
    <property type="molecule type" value="Genomic_DNA"/>
</dbReference>
<gene>
    <name evidence="2" type="ORF">KQI88_04230</name>
</gene>
<proteinExistence type="predicted"/>